<name>A0A9J6BNU7_POLVA</name>
<feature type="chain" id="PRO_5039962889" description="CLIP domain-containing serine protease" evidence="12">
    <location>
        <begin position="23"/>
        <end position="381"/>
    </location>
</feature>
<dbReference type="PROSITE" id="PS00134">
    <property type="entry name" value="TRYPSIN_HIS"/>
    <property type="match status" value="1"/>
</dbReference>
<dbReference type="AlphaFoldDB" id="A0A9J6BNU7"/>
<keyword evidence="10" id="KW-0325">Glycoprotein</keyword>
<dbReference type="PANTHER" id="PTHR24256">
    <property type="entry name" value="TRYPTASE-RELATED"/>
    <property type="match status" value="1"/>
</dbReference>
<dbReference type="CDD" id="cd00190">
    <property type="entry name" value="Tryp_SPc"/>
    <property type="match status" value="1"/>
</dbReference>
<dbReference type="Proteomes" id="UP001107558">
    <property type="component" value="Chromosome 3"/>
</dbReference>
<evidence type="ECO:0000256" key="12">
    <source>
        <dbReference type="RuleBase" id="RU366078"/>
    </source>
</evidence>
<keyword evidence="5 12" id="KW-0732">Signal</keyword>
<keyword evidence="9" id="KW-1015">Disulfide bond</keyword>
<comment type="subcellular location">
    <subcellularLocation>
        <location evidence="1 12">Secreted</location>
    </subcellularLocation>
</comment>
<dbReference type="GO" id="GO:0005576">
    <property type="term" value="C:extracellular region"/>
    <property type="evidence" value="ECO:0007669"/>
    <property type="project" value="UniProtKB-SubCell"/>
</dbReference>
<keyword evidence="16" id="KW-1185">Reference proteome</keyword>
<feature type="domain" description="Peptidase S1" evidence="13">
    <location>
        <begin position="121"/>
        <end position="381"/>
    </location>
</feature>
<dbReference type="PRINTS" id="PR00722">
    <property type="entry name" value="CHYMOTRYPSIN"/>
</dbReference>
<evidence type="ECO:0000256" key="1">
    <source>
        <dbReference type="ARBA" id="ARBA00004613"/>
    </source>
</evidence>
<proteinExistence type="inferred from homology"/>
<keyword evidence="2 12" id="KW-0964">Secreted</keyword>
<organism evidence="15 16">
    <name type="scientific">Polypedilum vanderplanki</name>
    <name type="common">Sleeping chironomid midge</name>
    <dbReference type="NCBI Taxonomy" id="319348"/>
    <lineage>
        <taxon>Eukaryota</taxon>
        <taxon>Metazoa</taxon>
        <taxon>Ecdysozoa</taxon>
        <taxon>Arthropoda</taxon>
        <taxon>Hexapoda</taxon>
        <taxon>Insecta</taxon>
        <taxon>Pterygota</taxon>
        <taxon>Neoptera</taxon>
        <taxon>Endopterygota</taxon>
        <taxon>Diptera</taxon>
        <taxon>Nematocera</taxon>
        <taxon>Chironomoidea</taxon>
        <taxon>Chironomidae</taxon>
        <taxon>Chironominae</taxon>
        <taxon>Polypedilum</taxon>
        <taxon>Polypedilum</taxon>
    </lineage>
</organism>
<evidence type="ECO:0000256" key="8">
    <source>
        <dbReference type="ARBA" id="ARBA00022859"/>
    </source>
</evidence>
<dbReference type="SUPFAM" id="SSF50494">
    <property type="entry name" value="Trypsin-like serine proteases"/>
    <property type="match status" value="1"/>
</dbReference>
<dbReference type="PROSITE" id="PS50240">
    <property type="entry name" value="TRYPSIN_DOM"/>
    <property type="match status" value="1"/>
</dbReference>
<dbReference type="InterPro" id="IPR001314">
    <property type="entry name" value="Peptidase_S1A"/>
</dbReference>
<comment type="similarity">
    <text evidence="11 12">Belongs to the peptidase S1 family. CLIP subfamily.</text>
</comment>
<dbReference type="GO" id="GO:0006508">
    <property type="term" value="P:proteolysis"/>
    <property type="evidence" value="ECO:0007669"/>
    <property type="project" value="UniProtKB-KW"/>
</dbReference>
<keyword evidence="4 12" id="KW-0645">Protease</keyword>
<dbReference type="Pfam" id="PF00089">
    <property type="entry name" value="Trypsin"/>
    <property type="match status" value="1"/>
</dbReference>
<evidence type="ECO:0000256" key="3">
    <source>
        <dbReference type="ARBA" id="ARBA00022588"/>
    </source>
</evidence>
<evidence type="ECO:0000256" key="11">
    <source>
        <dbReference type="ARBA" id="ARBA00024195"/>
    </source>
</evidence>
<feature type="domain" description="Clip" evidence="14">
    <location>
        <begin position="25"/>
        <end position="78"/>
    </location>
</feature>
<protein>
    <recommendedName>
        <fullName evidence="12">CLIP domain-containing serine protease</fullName>
        <ecNumber evidence="12">3.4.21.-</ecNumber>
    </recommendedName>
</protein>
<dbReference type="InterPro" id="IPR001254">
    <property type="entry name" value="Trypsin_dom"/>
</dbReference>
<dbReference type="GO" id="GO:0004252">
    <property type="term" value="F:serine-type endopeptidase activity"/>
    <property type="evidence" value="ECO:0007669"/>
    <property type="project" value="UniProtKB-UniRule"/>
</dbReference>
<dbReference type="SMART" id="SM00680">
    <property type="entry name" value="CLIP"/>
    <property type="match status" value="1"/>
</dbReference>
<dbReference type="Pfam" id="PF12032">
    <property type="entry name" value="CLIP"/>
    <property type="match status" value="1"/>
</dbReference>
<evidence type="ECO:0000256" key="2">
    <source>
        <dbReference type="ARBA" id="ARBA00022525"/>
    </source>
</evidence>
<sequence>MYKCRIIKIFFIFVFCFDNVLLQRHCYTPDQFAGTCIELSKCEPLSSLRKKTPYTHEDRMFLSLSVCGFVRSNPLVCCSEESNYPQKSLLKPQEINLEPATKSSNVLPEPAECASALEERIFGGMETKVDEFPFSALLLYTNLNTNSTDYEYNCGGSLISHRHVVTAAHCVSPRILLPRLWELKKVRLGEHNLMTLLDCGEGVTEEYICAPAAIDIDIEQQITHDDFNANRHNDIALLKLSKDVQYSKFIRPICLPHGLMLNTDKINFIVTGFGRTESGESSNVKLKTNVGGVNNDECQTTVMTQTRRPIVNTQLCALGIDGKDSCNGDSGNGLIYMNTQSSHVHWVLMGIVSFGSNPCSSDIPGVYTRVSEYTSWIMSKL</sequence>
<dbReference type="EMBL" id="JADBJN010000003">
    <property type="protein sequence ID" value="KAG5671086.1"/>
    <property type="molecule type" value="Genomic_DNA"/>
</dbReference>
<evidence type="ECO:0000259" key="13">
    <source>
        <dbReference type="PROSITE" id="PS50240"/>
    </source>
</evidence>
<keyword evidence="8" id="KW-0391">Immunity</keyword>
<dbReference type="InterPro" id="IPR038565">
    <property type="entry name" value="CLIP_sf"/>
</dbReference>
<evidence type="ECO:0000256" key="7">
    <source>
        <dbReference type="ARBA" id="ARBA00022825"/>
    </source>
</evidence>
<dbReference type="SMART" id="SM00020">
    <property type="entry name" value="Tryp_SPc"/>
    <property type="match status" value="1"/>
</dbReference>
<dbReference type="OrthoDB" id="7787467at2759"/>
<comment type="caution">
    <text evidence="15">The sequence shown here is derived from an EMBL/GenBank/DDBJ whole genome shotgun (WGS) entry which is preliminary data.</text>
</comment>
<evidence type="ECO:0000313" key="16">
    <source>
        <dbReference type="Proteomes" id="UP001107558"/>
    </source>
</evidence>
<dbReference type="PROSITE" id="PS51888">
    <property type="entry name" value="CLIP"/>
    <property type="match status" value="1"/>
</dbReference>
<dbReference type="GO" id="GO:0045087">
    <property type="term" value="P:innate immune response"/>
    <property type="evidence" value="ECO:0007669"/>
    <property type="project" value="UniProtKB-KW"/>
</dbReference>
<evidence type="ECO:0000313" key="15">
    <source>
        <dbReference type="EMBL" id="KAG5671086.1"/>
    </source>
</evidence>
<dbReference type="InterPro" id="IPR051487">
    <property type="entry name" value="Ser/Thr_Proteases_Immune/Dev"/>
</dbReference>
<accession>A0A9J6BNU7</accession>
<dbReference type="InterPro" id="IPR009003">
    <property type="entry name" value="Peptidase_S1_PA"/>
</dbReference>
<keyword evidence="6 12" id="KW-0378">Hydrolase</keyword>
<evidence type="ECO:0000256" key="6">
    <source>
        <dbReference type="ARBA" id="ARBA00022801"/>
    </source>
</evidence>
<dbReference type="EC" id="3.4.21.-" evidence="12"/>
<dbReference type="Gene3D" id="2.40.10.10">
    <property type="entry name" value="Trypsin-like serine proteases"/>
    <property type="match status" value="2"/>
</dbReference>
<dbReference type="FunFam" id="2.40.10.10:FF:000028">
    <property type="entry name" value="Serine protease easter"/>
    <property type="match status" value="1"/>
</dbReference>
<reference evidence="15" key="1">
    <citation type="submission" date="2021-03" db="EMBL/GenBank/DDBJ databases">
        <title>Chromosome level genome of the anhydrobiotic midge Polypedilum vanderplanki.</title>
        <authorList>
            <person name="Yoshida Y."/>
            <person name="Kikawada T."/>
            <person name="Gusev O."/>
        </authorList>
    </citation>
    <scope>NUCLEOTIDE SEQUENCE</scope>
    <source>
        <strain evidence="15">NIAS01</strain>
        <tissue evidence="15">Whole body or cell culture</tissue>
    </source>
</reference>
<dbReference type="InterPro" id="IPR022700">
    <property type="entry name" value="CLIP"/>
</dbReference>
<keyword evidence="3" id="KW-0399">Innate immunity</keyword>
<dbReference type="Gene3D" id="3.30.1640.30">
    <property type="match status" value="1"/>
</dbReference>
<keyword evidence="7 12" id="KW-0720">Serine protease</keyword>
<evidence type="ECO:0000256" key="10">
    <source>
        <dbReference type="ARBA" id="ARBA00023180"/>
    </source>
</evidence>
<dbReference type="InterPro" id="IPR043504">
    <property type="entry name" value="Peptidase_S1_PA_chymotrypsin"/>
</dbReference>
<evidence type="ECO:0000256" key="9">
    <source>
        <dbReference type="ARBA" id="ARBA00023157"/>
    </source>
</evidence>
<evidence type="ECO:0000259" key="14">
    <source>
        <dbReference type="PROSITE" id="PS51888"/>
    </source>
</evidence>
<feature type="signal peptide" evidence="12">
    <location>
        <begin position="1"/>
        <end position="22"/>
    </location>
</feature>
<evidence type="ECO:0000256" key="5">
    <source>
        <dbReference type="ARBA" id="ARBA00022729"/>
    </source>
</evidence>
<gene>
    <name evidence="15" type="ORF">PVAND_001300</name>
</gene>
<evidence type="ECO:0000256" key="4">
    <source>
        <dbReference type="ARBA" id="ARBA00022670"/>
    </source>
</evidence>
<dbReference type="InterPro" id="IPR018114">
    <property type="entry name" value="TRYPSIN_HIS"/>
</dbReference>
<comment type="domain">
    <text evidence="12">The clip domain consists of 35-55 residues which are 'knitted' together usually by 3 conserved disulfide bonds forming a clip-like compact structure.</text>
</comment>